<accession>A0A6A6WH91</accession>
<name>A0A6A6WH91_9PEZI</name>
<dbReference type="AlphaFoldDB" id="A0A6A6WH91"/>
<protein>
    <submittedName>
        <fullName evidence="2">Uncharacterized protein</fullName>
    </submittedName>
</protein>
<dbReference type="PANTHER" id="PTHR28064">
    <property type="entry name" value="INNER KINETOCHORE SUBUNIT NKP2"/>
    <property type="match status" value="1"/>
</dbReference>
<evidence type="ECO:0000313" key="3">
    <source>
        <dbReference type="Proteomes" id="UP000799437"/>
    </source>
</evidence>
<dbReference type="GO" id="GO:0007059">
    <property type="term" value="P:chromosome segregation"/>
    <property type="evidence" value="ECO:0007669"/>
    <property type="project" value="TreeGrafter"/>
</dbReference>
<evidence type="ECO:0000256" key="1">
    <source>
        <dbReference type="SAM" id="Coils"/>
    </source>
</evidence>
<sequence>MAPTESSILTNFLIPPAPLHQVLSLDDFTALFPRKYHSSPQIELIYREFQHQRAIDTDDVKRNIASEVKRGEKYQREVIRTRRKQDAQAAEGVDMADIRMEAQLFGQSQHRPSNKAHTPVTLQAALDSACNDVEAEITALEAEAASKLQKIQGIIGGLSDLRYGKFAQPAGSDADLSQDTEENLQRLKKLCAESSKG</sequence>
<dbReference type="Proteomes" id="UP000799437">
    <property type="component" value="Unassembled WGS sequence"/>
</dbReference>
<organism evidence="2 3">
    <name type="scientific">Pseudovirgaria hyperparasitica</name>
    <dbReference type="NCBI Taxonomy" id="470096"/>
    <lineage>
        <taxon>Eukaryota</taxon>
        <taxon>Fungi</taxon>
        <taxon>Dikarya</taxon>
        <taxon>Ascomycota</taxon>
        <taxon>Pezizomycotina</taxon>
        <taxon>Dothideomycetes</taxon>
        <taxon>Dothideomycetes incertae sedis</taxon>
        <taxon>Acrospermales</taxon>
        <taxon>Acrospermaceae</taxon>
        <taxon>Pseudovirgaria</taxon>
    </lineage>
</organism>
<dbReference type="PANTHER" id="PTHR28064:SF1">
    <property type="entry name" value="INNER KINETOCHORE SUBUNIT NKP2"/>
    <property type="match status" value="1"/>
</dbReference>
<dbReference type="RefSeq" id="XP_033604624.1">
    <property type="nucleotide sequence ID" value="XM_033746492.1"/>
</dbReference>
<feature type="coiled-coil region" evidence="1">
    <location>
        <begin position="123"/>
        <end position="150"/>
    </location>
</feature>
<dbReference type="GeneID" id="54487546"/>
<proteinExistence type="predicted"/>
<dbReference type="InterPro" id="IPR018565">
    <property type="entry name" value="Nkp2/Cnl2"/>
</dbReference>
<dbReference type="Pfam" id="PF09447">
    <property type="entry name" value="Cnl2_NKP2"/>
    <property type="match status" value="1"/>
</dbReference>
<keyword evidence="1" id="KW-0175">Coiled coil</keyword>
<gene>
    <name evidence="2" type="ORF">EJ05DRAFT_497040</name>
</gene>
<dbReference type="GO" id="GO:0031511">
    <property type="term" value="C:Mis6-Sim4 complex"/>
    <property type="evidence" value="ECO:0007669"/>
    <property type="project" value="TreeGrafter"/>
</dbReference>
<keyword evidence="3" id="KW-1185">Reference proteome</keyword>
<evidence type="ECO:0000313" key="2">
    <source>
        <dbReference type="EMBL" id="KAF2762173.1"/>
    </source>
</evidence>
<dbReference type="OrthoDB" id="2311687at2759"/>
<reference evidence="2" key="1">
    <citation type="journal article" date="2020" name="Stud. Mycol.">
        <title>101 Dothideomycetes genomes: a test case for predicting lifestyles and emergence of pathogens.</title>
        <authorList>
            <person name="Haridas S."/>
            <person name="Albert R."/>
            <person name="Binder M."/>
            <person name="Bloem J."/>
            <person name="Labutti K."/>
            <person name="Salamov A."/>
            <person name="Andreopoulos B."/>
            <person name="Baker S."/>
            <person name="Barry K."/>
            <person name="Bills G."/>
            <person name="Bluhm B."/>
            <person name="Cannon C."/>
            <person name="Castanera R."/>
            <person name="Culley D."/>
            <person name="Daum C."/>
            <person name="Ezra D."/>
            <person name="Gonzalez J."/>
            <person name="Henrissat B."/>
            <person name="Kuo A."/>
            <person name="Liang C."/>
            <person name="Lipzen A."/>
            <person name="Lutzoni F."/>
            <person name="Magnuson J."/>
            <person name="Mondo S."/>
            <person name="Nolan M."/>
            <person name="Ohm R."/>
            <person name="Pangilinan J."/>
            <person name="Park H.-J."/>
            <person name="Ramirez L."/>
            <person name="Alfaro M."/>
            <person name="Sun H."/>
            <person name="Tritt A."/>
            <person name="Yoshinaga Y."/>
            <person name="Zwiers L.-H."/>
            <person name="Turgeon B."/>
            <person name="Goodwin S."/>
            <person name="Spatafora J."/>
            <person name="Crous P."/>
            <person name="Grigoriev I."/>
        </authorList>
    </citation>
    <scope>NUCLEOTIDE SEQUENCE</scope>
    <source>
        <strain evidence="2">CBS 121739</strain>
    </source>
</reference>
<dbReference type="EMBL" id="ML996566">
    <property type="protein sequence ID" value="KAF2762173.1"/>
    <property type="molecule type" value="Genomic_DNA"/>
</dbReference>